<dbReference type="Pfam" id="PF06058">
    <property type="entry name" value="DCP1"/>
    <property type="match status" value="1"/>
</dbReference>
<reference evidence="6 7" key="1">
    <citation type="journal article" date="2020" name="ISME J.">
        <title>Uncovering the hidden diversity of litter-decomposition mechanisms in mushroom-forming fungi.</title>
        <authorList>
            <person name="Floudas D."/>
            <person name="Bentzer J."/>
            <person name="Ahren D."/>
            <person name="Johansson T."/>
            <person name="Persson P."/>
            <person name="Tunlid A."/>
        </authorList>
    </citation>
    <scope>NUCLEOTIDE SEQUENCE [LARGE SCALE GENOMIC DNA]</scope>
    <source>
        <strain evidence="6 7">CBS 175.51</strain>
    </source>
</reference>
<dbReference type="GO" id="GO:0008047">
    <property type="term" value="F:enzyme activator activity"/>
    <property type="evidence" value="ECO:0007669"/>
    <property type="project" value="InterPro"/>
</dbReference>
<comment type="subcellular location">
    <subcellularLocation>
        <location evidence="1">Cytoplasm</location>
    </subcellularLocation>
</comment>
<dbReference type="PANTHER" id="PTHR16290:SF0">
    <property type="entry name" value="DECAPPING PROTEIN 1, ISOFORM A"/>
    <property type="match status" value="1"/>
</dbReference>
<dbReference type="GO" id="GO:0006397">
    <property type="term" value="P:mRNA processing"/>
    <property type="evidence" value="ECO:0007669"/>
    <property type="project" value="UniProtKB-KW"/>
</dbReference>
<evidence type="ECO:0000313" key="6">
    <source>
        <dbReference type="EMBL" id="KAF5336405.1"/>
    </source>
</evidence>
<dbReference type="Proteomes" id="UP000541558">
    <property type="component" value="Unassembled WGS sequence"/>
</dbReference>
<feature type="compositionally biased region" description="Low complexity" evidence="5">
    <location>
        <begin position="350"/>
        <end position="366"/>
    </location>
</feature>
<comment type="caution">
    <text evidence="6">The sequence shown here is derived from an EMBL/GenBank/DDBJ whole genome shotgun (WGS) entry which is preliminary data.</text>
</comment>
<feature type="region of interest" description="Disordered" evidence="5">
    <location>
        <begin position="1"/>
        <end position="35"/>
    </location>
</feature>
<evidence type="ECO:0000256" key="1">
    <source>
        <dbReference type="ARBA" id="ARBA00004496"/>
    </source>
</evidence>
<dbReference type="GO" id="GO:0003729">
    <property type="term" value="F:mRNA binding"/>
    <property type="evidence" value="ECO:0007669"/>
    <property type="project" value="TreeGrafter"/>
</dbReference>
<keyword evidence="7" id="KW-1185">Reference proteome</keyword>
<feature type="region of interest" description="Disordered" evidence="5">
    <location>
        <begin position="418"/>
        <end position="462"/>
    </location>
</feature>
<evidence type="ECO:0000256" key="4">
    <source>
        <dbReference type="ARBA" id="ARBA00022664"/>
    </source>
</evidence>
<dbReference type="GO" id="GO:0000290">
    <property type="term" value="P:deadenylation-dependent decapping of nuclear-transcribed mRNA"/>
    <property type="evidence" value="ECO:0007669"/>
    <property type="project" value="InterPro"/>
</dbReference>
<accession>A0A8H5C6Z1</accession>
<feature type="compositionally biased region" description="Basic and acidic residues" evidence="5">
    <location>
        <begin position="507"/>
        <end position="517"/>
    </location>
</feature>
<dbReference type="InterPro" id="IPR011993">
    <property type="entry name" value="PH-like_dom_sf"/>
</dbReference>
<evidence type="ECO:0000256" key="3">
    <source>
        <dbReference type="ARBA" id="ARBA00022490"/>
    </source>
</evidence>
<dbReference type="CDD" id="cd09804">
    <property type="entry name" value="Dcp1"/>
    <property type="match status" value="1"/>
</dbReference>
<proteinExistence type="inferred from homology"/>
<feature type="compositionally biased region" description="Basic residues" evidence="5">
    <location>
        <begin position="496"/>
        <end position="506"/>
    </location>
</feature>
<feature type="region of interest" description="Disordered" evidence="5">
    <location>
        <begin position="478"/>
        <end position="609"/>
    </location>
</feature>
<protein>
    <submittedName>
        <fullName evidence="6">Uncharacterized protein</fullName>
    </submittedName>
</protein>
<dbReference type="SUPFAM" id="SSF50729">
    <property type="entry name" value="PH domain-like"/>
    <property type="match status" value="1"/>
</dbReference>
<name>A0A8H5C6Z1_9AGAR</name>
<feature type="compositionally biased region" description="Pro residues" evidence="5">
    <location>
        <begin position="1"/>
        <end position="12"/>
    </location>
</feature>
<organism evidence="6 7">
    <name type="scientific">Ephemerocybe angulata</name>
    <dbReference type="NCBI Taxonomy" id="980116"/>
    <lineage>
        <taxon>Eukaryota</taxon>
        <taxon>Fungi</taxon>
        <taxon>Dikarya</taxon>
        <taxon>Basidiomycota</taxon>
        <taxon>Agaricomycotina</taxon>
        <taxon>Agaricomycetes</taxon>
        <taxon>Agaricomycetidae</taxon>
        <taxon>Agaricales</taxon>
        <taxon>Agaricineae</taxon>
        <taxon>Psathyrellaceae</taxon>
        <taxon>Ephemerocybe</taxon>
    </lineage>
</organism>
<feature type="region of interest" description="Disordered" evidence="5">
    <location>
        <begin position="214"/>
        <end position="247"/>
    </location>
</feature>
<dbReference type="GO" id="GO:0031087">
    <property type="term" value="P:deadenylation-independent decapping of nuclear-transcribed mRNA"/>
    <property type="evidence" value="ECO:0007669"/>
    <property type="project" value="TreeGrafter"/>
</dbReference>
<evidence type="ECO:0000256" key="2">
    <source>
        <dbReference type="ARBA" id="ARBA00008778"/>
    </source>
</evidence>
<sequence length="669" mass="72357">MGPPRRTNPPKTPNGHQIQQIQQPTPAPATPPLGLGMTTEARYQHNLRVVRRRDPTITSIFDQFDHVCVYTTEDGKWKKAGYEGSMFLFESNTYPPYGIYVLNRSGTADYIQRLYPEDTISVSGTFLAIKSYPEFTVKRTGAIRAQLGDAPFSQPFSDIFAIPNVEELRSDTKGKASITGLWRHEAGNRESMMDVLKRLHSHVVRNEPYPEVFRYGPGHAPPPHRLRAVPKSSDAQTSDSDNGAPSDVDRLFAKLLPKPTPSAPSESQTPSKAPNAVDSLFAKLGSNGATSSAPATPAPGPTGISLLDSIFASAGPSTKAQPVQIYSPTPSTEQQVLNQDVITTLLGLHPSRTPSAASTTRSTTTSRDGDNEEDSESDGGGFLGVPRQIKGDVTPRIPINGRNSFPAPSVIEAASSVATVRPSHSTTPAKPRANRPLVPFEDESELWPYTPNGNGDGGSDDADIVELDFAETSLLSDPEGFTRLKSQGITSDSPGKKVRSRNRKSKKERDAQERTDIENSWDVPEYMTNQRVAHEQRQKMLNSPPASPSPPPSPGVMRTPPPATNGHGKHVSMDVQTPTMGSRVQGAGLNGRGVPTTPSGKGKKVVNGGESGVVDKDLVESSMLGTIQAQSRGFGKLERNAFVREVLTLIHTDKAFVDELYLRYNSEVA</sequence>
<dbReference type="OrthoDB" id="440673at2759"/>
<dbReference type="PANTHER" id="PTHR16290">
    <property type="entry name" value="TRANSCRIPTION FACTOR SMIF DECAPPING ENZYME DCP1"/>
    <property type="match status" value="1"/>
</dbReference>
<evidence type="ECO:0000313" key="7">
    <source>
        <dbReference type="Proteomes" id="UP000541558"/>
    </source>
</evidence>
<feature type="compositionally biased region" description="Polar residues" evidence="5">
    <location>
        <begin position="233"/>
        <end position="243"/>
    </location>
</feature>
<gene>
    <name evidence="6" type="ORF">D9611_006537</name>
</gene>
<dbReference type="GO" id="GO:0000932">
    <property type="term" value="C:P-body"/>
    <property type="evidence" value="ECO:0007669"/>
    <property type="project" value="TreeGrafter"/>
</dbReference>
<dbReference type="Gene3D" id="2.30.29.30">
    <property type="entry name" value="Pleckstrin-homology domain (PH domain)/Phosphotyrosine-binding domain (PTB)"/>
    <property type="match status" value="1"/>
</dbReference>
<evidence type="ECO:0000256" key="5">
    <source>
        <dbReference type="SAM" id="MobiDB-lite"/>
    </source>
</evidence>
<dbReference type="EMBL" id="JAACJK010000058">
    <property type="protein sequence ID" value="KAF5336405.1"/>
    <property type="molecule type" value="Genomic_DNA"/>
</dbReference>
<feature type="region of interest" description="Disordered" evidence="5">
    <location>
        <begin position="347"/>
        <end position="404"/>
    </location>
</feature>
<keyword evidence="4" id="KW-0507">mRNA processing</keyword>
<feature type="compositionally biased region" description="Polar residues" evidence="5">
    <location>
        <begin position="484"/>
        <end position="493"/>
    </location>
</feature>
<dbReference type="AlphaFoldDB" id="A0A8H5C6Z1"/>
<feature type="compositionally biased region" description="Pro residues" evidence="5">
    <location>
        <begin position="545"/>
        <end position="563"/>
    </location>
</feature>
<comment type="similarity">
    <text evidence="2">Belongs to the DCP1 family.</text>
</comment>
<feature type="compositionally biased region" description="Low complexity" evidence="5">
    <location>
        <begin position="13"/>
        <end position="24"/>
    </location>
</feature>
<keyword evidence="3" id="KW-0963">Cytoplasm</keyword>
<feature type="compositionally biased region" description="Polar residues" evidence="5">
    <location>
        <begin position="418"/>
        <end position="428"/>
    </location>
</feature>
<dbReference type="InterPro" id="IPR010334">
    <property type="entry name" value="Dcp1"/>
</dbReference>